<reference evidence="2" key="1">
    <citation type="submission" date="2020-05" db="EMBL/GenBank/DDBJ databases">
        <authorList>
            <person name="Chiriac C."/>
            <person name="Salcher M."/>
            <person name="Ghai R."/>
            <person name="Kavagutti S V."/>
        </authorList>
    </citation>
    <scope>NUCLEOTIDE SEQUENCE</scope>
</reference>
<organism evidence="2">
    <name type="scientific">uncultured Caudovirales phage</name>
    <dbReference type="NCBI Taxonomy" id="2100421"/>
    <lineage>
        <taxon>Viruses</taxon>
        <taxon>Duplodnaviria</taxon>
        <taxon>Heunggongvirae</taxon>
        <taxon>Uroviricota</taxon>
        <taxon>Caudoviricetes</taxon>
        <taxon>Peduoviridae</taxon>
        <taxon>Maltschvirus</taxon>
        <taxon>Maltschvirus maltsch</taxon>
    </lineage>
</organism>
<sequence>MTTTTSTRRRVLLDEWHDLRDELHAMERAALAYLDALDVVRRSSYSAAAVKRIDDHASDYAWRTLDLLSDIVGDFQLRLDADNIDPGSVSYDDSVLQSEAMSWAKRAEARR</sequence>
<name>A0A6J5QBT4_9CAUD</name>
<gene>
    <name evidence="2" type="ORF">UFOVP1020_6</name>
    <name evidence="3" type="ORF">UFOVP1621_44</name>
    <name evidence="1" type="ORF">UFOVP512_11</name>
</gene>
<evidence type="ECO:0000313" key="1">
    <source>
        <dbReference type="EMBL" id="CAB4147087.1"/>
    </source>
</evidence>
<evidence type="ECO:0000313" key="2">
    <source>
        <dbReference type="EMBL" id="CAB4178665.1"/>
    </source>
</evidence>
<accession>A0A6J5QBT4</accession>
<evidence type="ECO:0000313" key="3">
    <source>
        <dbReference type="EMBL" id="CAB4220543.1"/>
    </source>
</evidence>
<dbReference type="EMBL" id="LR796970">
    <property type="protein sequence ID" value="CAB4178665.1"/>
    <property type="molecule type" value="Genomic_DNA"/>
</dbReference>
<dbReference type="EMBL" id="LR796488">
    <property type="protein sequence ID" value="CAB4147087.1"/>
    <property type="molecule type" value="Genomic_DNA"/>
</dbReference>
<dbReference type="EMBL" id="LR797500">
    <property type="protein sequence ID" value="CAB4220543.1"/>
    <property type="molecule type" value="Genomic_DNA"/>
</dbReference>
<proteinExistence type="predicted"/>
<protein>
    <submittedName>
        <fullName evidence="2">Uncharacterized protein</fullName>
    </submittedName>
</protein>